<name>A0ABQ9XN40_9EUKA</name>
<comment type="caution">
    <text evidence="2">The sequence shown here is derived from an EMBL/GenBank/DDBJ whole genome shotgun (WGS) entry which is preliminary data.</text>
</comment>
<dbReference type="Proteomes" id="UP001281761">
    <property type="component" value="Unassembled WGS sequence"/>
</dbReference>
<dbReference type="EMBL" id="JARBJD010000099">
    <property type="protein sequence ID" value="KAK2952758.1"/>
    <property type="molecule type" value="Genomic_DNA"/>
</dbReference>
<proteinExistence type="predicted"/>
<evidence type="ECO:0000313" key="2">
    <source>
        <dbReference type="EMBL" id="KAK2952758.1"/>
    </source>
</evidence>
<organism evidence="2 3">
    <name type="scientific">Blattamonas nauphoetae</name>
    <dbReference type="NCBI Taxonomy" id="2049346"/>
    <lineage>
        <taxon>Eukaryota</taxon>
        <taxon>Metamonada</taxon>
        <taxon>Preaxostyla</taxon>
        <taxon>Oxymonadida</taxon>
        <taxon>Blattamonas</taxon>
    </lineage>
</organism>
<sequence>MTPTPVVIDVPLKKSSSRPEIAQRLEQREQCEPSKTEIDSRLHDAELRRQEHIEKKAGTAKQFSDKVDDAKYVHEQAQMELTQKREDIDDKLLQAAERKELSDLAIQMKAAEETAKVNEARMRKLNAPLSTSPTPPPVHKRGVESPISPKEDIGL</sequence>
<keyword evidence="3" id="KW-1185">Reference proteome</keyword>
<protein>
    <submittedName>
        <fullName evidence="2">Uncharacterized protein</fullName>
    </submittedName>
</protein>
<evidence type="ECO:0000256" key="1">
    <source>
        <dbReference type="SAM" id="MobiDB-lite"/>
    </source>
</evidence>
<evidence type="ECO:0000313" key="3">
    <source>
        <dbReference type="Proteomes" id="UP001281761"/>
    </source>
</evidence>
<reference evidence="2 3" key="1">
    <citation type="journal article" date="2022" name="bioRxiv">
        <title>Genomics of Preaxostyla Flagellates Illuminates Evolutionary Transitions and the Path Towards Mitochondrial Loss.</title>
        <authorList>
            <person name="Novak L.V.F."/>
            <person name="Treitli S.C."/>
            <person name="Pyrih J."/>
            <person name="Halakuc P."/>
            <person name="Pipaliya S.V."/>
            <person name="Vacek V."/>
            <person name="Brzon O."/>
            <person name="Soukal P."/>
            <person name="Eme L."/>
            <person name="Dacks J.B."/>
            <person name="Karnkowska A."/>
            <person name="Elias M."/>
            <person name="Hampl V."/>
        </authorList>
    </citation>
    <scope>NUCLEOTIDE SEQUENCE [LARGE SCALE GENOMIC DNA]</scope>
    <source>
        <strain evidence="2">NAU3</strain>
        <tissue evidence="2">Gut</tissue>
    </source>
</reference>
<accession>A0ABQ9XN40</accession>
<feature type="region of interest" description="Disordered" evidence="1">
    <location>
        <begin position="1"/>
        <end position="37"/>
    </location>
</feature>
<gene>
    <name evidence="2" type="ORF">BLNAU_12226</name>
</gene>
<feature type="compositionally biased region" description="Basic and acidic residues" evidence="1">
    <location>
        <begin position="21"/>
        <end position="37"/>
    </location>
</feature>
<feature type="region of interest" description="Disordered" evidence="1">
    <location>
        <begin position="125"/>
        <end position="155"/>
    </location>
</feature>